<dbReference type="Proteomes" id="UP000626092">
    <property type="component" value="Unassembled WGS sequence"/>
</dbReference>
<dbReference type="Gene3D" id="3.30.70.80">
    <property type="entry name" value="Peptidase S8 propeptide/proteinase inhibitor I9"/>
    <property type="match status" value="1"/>
</dbReference>
<dbReference type="InterPro" id="IPR036852">
    <property type="entry name" value="Peptidase_S8/S53_dom_sf"/>
</dbReference>
<dbReference type="PANTHER" id="PTHR10795">
    <property type="entry name" value="PROPROTEIN CONVERTASE SUBTILISIN/KEXIN"/>
    <property type="match status" value="1"/>
</dbReference>
<feature type="active site" description="Charge relay system" evidence="9 10">
    <location>
        <position position="223"/>
    </location>
</feature>
<evidence type="ECO:0000256" key="3">
    <source>
        <dbReference type="ARBA" id="ARBA00022525"/>
    </source>
</evidence>
<keyword evidence="4 10" id="KW-0645">Protease</keyword>
<evidence type="ECO:0000256" key="10">
    <source>
        <dbReference type="PROSITE-ProRule" id="PRU01240"/>
    </source>
</evidence>
<protein>
    <submittedName>
        <fullName evidence="15">Uncharacterized protein</fullName>
    </submittedName>
</protein>
<dbReference type="InterPro" id="IPR000209">
    <property type="entry name" value="Peptidase_S8/S53_dom"/>
</dbReference>
<comment type="similarity">
    <text evidence="2 10">Belongs to the peptidase S8 family.</text>
</comment>
<comment type="caution">
    <text evidence="15">The sequence shown here is derived from an EMBL/GenBank/DDBJ whole genome shotgun (WGS) entry which is preliminary data.</text>
</comment>
<evidence type="ECO:0000256" key="7">
    <source>
        <dbReference type="ARBA" id="ARBA00022825"/>
    </source>
</evidence>
<dbReference type="PROSITE" id="PS00138">
    <property type="entry name" value="SUBTILASE_SER"/>
    <property type="match status" value="1"/>
</dbReference>
<feature type="domain" description="Subtilisin-like protease fibronectin type-III" evidence="14">
    <location>
        <begin position="657"/>
        <end position="763"/>
    </location>
</feature>
<sequence length="768" mass="83172">MAFTYLCNLSLTSSIFFLFITISSLRPVVTSELGVSSYIVHTNEQARPSQFPTQDDWYASMIDSVIDQKVQSLSGSRIFYTYDVVFKGFAARLTDQEAEKFANMPEVISVFHDKATLKLDTTRSPDFLGLNHSYGLWPETNYGEDIVIGVVDTGIWPESGSFDDSGLGPVPSRWKGACEEGDGFNSSNCNKKLIGARFFLEGFKHSSSNDIVYHMSPRDDDGHGTHVASTAAGTEVANANTFGFASGTARGIASKARIAIYKACWQDCSPSDMFAAMEGAIKDGVDILSISIGYPEQPYYENLIARAAFAAVKNNIFVCCSAGNDGPGMSSVHNAAPWITTVGSGSMDRSFPVEIQVADKSFVGSSLYPGKIINGSFPLVNLGYCRFEKTVPNDVAGKIAVCSSGSVTQSFEDGKLIHEAGGVGLIELNSIFDGEEVKAIAYTLPSLTVGYREGQEILSYINSTRNPTVSFRIHNMTVVGKDRAPIVATSSSRGPNPNAPEILKPDIIAPGSNILAAWPRNVAPTESPRDRRSVKFNIISGTSMACPHVAGVAALLRAAHPDWSPSAIKSALMTTAMTIDNQDAPIATYVDMGQATPLSIGAGHINPQMASDPGLVYDADTSDYIKFLCSLNYAEKQMKAFVDAPNACTSHAGAPGDLNYPSFSVVFKGNSTNQELKRTVTNVGELLPEIYKARVVNFEVEKLTVSVEPQSLTFKKLDEKHSYIVKFKSNYSVDKSVGGLKQMVFGSILWESDRHNVRSPFAIMWQKN</sequence>
<dbReference type="Gene3D" id="3.50.30.30">
    <property type="match status" value="1"/>
</dbReference>
<keyword evidence="3" id="KW-0964">Secreted</keyword>
<dbReference type="FunFam" id="3.30.70.80:FF:000003">
    <property type="entry name" value="Subtilisin-like protease SBT1.9"/>
    <property type="match status" value="1"/>
</dbReference>
<evidence type="ECO:0000313" key="15">
    <source>
        <dbReference type="EMBL" id="KAF7129074.1"/>
    </source>
</evidence>
<evidence type="ECO:0000256" key="8">
    <source>
        <dbReference type="ARBA" id="ARBA00023180"/>
    </source>
</evidence>
<keyword evidence="7 10" id="KW-0720">Serine protease</keyword>
<dbReference type="Gene3D" id="2.60.40.2310">
    <property type="match status" value="1"/>
</dbReference>
<dbReference type="GO" id="GO:0004252">
    <property type="term" value="F:serine-type endopeptidase activity"/>
    <property type="evidence" value="ECO:0007669"/>
    <property type="project" value="UniProtKB-UniRule"/>
</dbReference>
<evidence type="ECO:0000313" key="16">
    <source>
        <dbReference type="Proteomes" id="UP000626092"/>
    </source>
</evidence>
<feature type="signal peptide" evidence="11">
    <location>
        <begin position="1"/>
        <end position="30"/>
    </location>
</feature>
<accession>A0A834GBL4</accession>
<dbReference type="Pfam" id="PF17766">
    <property type="entry name" value="fn3_6"/>
    <property type="match status" value="1"/>
</dbReference>
<feature type="domain" description="Peptidase S8/S53" evidence="12">
    <location>
        <begin position="143"/>
        <end position="580"/>
    </location>
</feature>
<evidence type="ECO:0000256" key="2">
    <source>
        <dbReference type="ARBA" id="ARBA00011073"/>
    </source>
</evidence>
<dbReference type="SUPFAM" id="SSF52743">
    <property type="entry name" value="Subtilisin-like"/>
    <property type="match status" value="1"/>
</dbReference>
<dbReference type="InterPro" id="IPR010259">
    <property type="entry name" value="S8pro/Inhibitor_I9"/>
</dbReference>
<comment type="subcellular location">
    <subcellularLocation>
        <location evidence="1">Secreted</location>
    </subcellularLocation>
</comment>
<dbReference type="EMBL" id="WJXA01000010">
    <property type="protein sequence ID" value="KAF7129074.1"/>
    <property type="molecule type" value="Genomic_DNA"/>
</dbReference>
<dbReference type="CDD" id="cd02120">
    <property type="entry name" value="PA_subtilisin_like"/>
    <property type="match status" value="1"/>
</dbReference>
<dbReference type="InterPro" id="IPR041469">
    <property type="entry name" value="Subtilisin-like_FN3"/>
</dbReference>
<keyword evidence="8" id="KW-0325">Glycoprotein</keyword>
<evidence type="ECO:0000256" key="9">
    <source>
        <dbReference type="PIRSR" id="PIRSR615500-1"/>
    </source>
</evidence>
<feature type="active site" description="Charge relay system" evidence="9 10">
    <location>
        <position position="152"/>
    </location>
</feature>
<evidence type="ECO:0000256" key="4">
    <source>
        <dbReference type="ARBA" id="ARBA00022670"/>
    </source>
</evidence>
<evidence type="ECO:0000256" key="5">
    <source>
        <dbReference type="ARBA" id="ARBA00022729"/>
    </source>
</evidence>
<keyword evidence="6 10" id="KW-0378">Hydrolase</keyword>
<evidence type="ECO:0000259" key="13">
    <source>
        <dbReference type="Pfam" id="PF05922"/>
    </source>
</evidence>
<dbReference type="Pfam" id="PF05922">
    <property type="entry name" value="Inhibitor_I9"/>
    <property type="match status" value="1"/>
</dbReference>
<evidence type="ECO:0000259" key="14">
    <source>
        <dbReference type="Pfam" id="PF17766"/>
    </source>
</evidence>
<organism evidence="15 16">
    <name type="scientific">Rhododendron simsii</name>
    <name type="common">Sims's rhododendron</name>
    <dbReference type="NCBI Taxonomy" id="118357"/>
    <lineage>
        <taxon>Eukaryota</taxon>
        <taxon>Viridiplantae</taxon>
        <taxon>Streptophyta</taxon>
        <taxon>Embryophyta</taxon>
        <taxon>Tracheophyta</taxon>
        <taxon>Spermatophyta</taxon>
        <taxon>Magnoliopsida</taxon>
        <taxon>eudicotyledons</taxon>
        <taxon>Gunneridae</taxon>
        <taxon>Pentapetalae</taxon>
        <taxon>asterids</taxon>
        <taxon>Ericales</taxon>
        <taxon>Ericaceae</taxon>
        <taxon>Ericoideae</taxon>
        <taxon>Rhodoreae</taxon>
        <taxon>Rhododendron</taxon>
    </lineage>
</organism>
<dbReference type="Pfam" id="PF00082">
    <property type="entry name" value="Peptidase_S8"/>
    <property type="match status" value="1"/>
</dbReference>
<dbReference type="InterPro" id="IPR045051">
    <property type="entry name" value="SBT"/>
</dbReference>
<keyword evidence="16" id="KW-1185">Reference proteome</keyword>
<dbReference type="PROSITE" id="PS51892">
    <property type="entry name" value="SUBTILASE"/>
    <property type="match status" value="1"/>
</dbReference>
<evidence type="ECO:0000259" key="12">
    <source>
        <dbReference type="Pfam" id="PF00082"/>
    </source>
</evidence>
<dbReference type="GO" id="GO:0006508">
    <property type="term" value="P:proteolysis"/>
    <property type="evidence" value="ECO:0007669"/>
    <property type="project" value="UniProtKB-KW"/>
</dbReference>
<dbReference type="PROSITE" id="PS00137">
    <property type="entry name" value="SUBTILASE_HIS"/>
    <property type="match status" value="1"/>
</dbReference>
<dbReference type="Gene3D" id="3.40.50.200">
    <property type="entry name" value="Peptidase S8/S53 domain"/>
    <property type="match status" value="1"/>
</dbReference>
<dbReference type="AlphaFoldDB" id="A0A834GBL4"/>
<name>A0A834GBL4_RHOSS</name>
<dbReference type="InterPro" id="IPR023828">
    <property type="entry name" value="Peptidase_S8_Ser-AS"/>
</dbReference>
<gene>
    <name evidence="15" type="ORF">RHSIM_Rhsim10G0152100</name>
</gene>
<dbReference type="InterPro" id="IPR037045">
    <property type="entry name" value="S8pro/Inhibitor_I9_sf"/>
</dbReference>
<dbReference type="InterPro" id="IPR034197">
    <property type="entry name" value="Peptidases_S8_3"/>
</dbReference>
<reference evidence="15" key="1">
    <citation type="submission" date="2019-11" db="EMBL/GenBank/DDBJ databases">
        <authorList>
            <person name="Liu Y."/>
            <person name="Hou J."/>
            <person name="Li T.-Q."/>
            <person name="Guan C.-H."/>
            <person name="Wu X."/>
            <person name="Wu H.-Z."/>
            <person name="Ling F."/>
            <person name="Zhang R."/>
            <person name="Shi X.-G."/>
            <person name="Ren J.-P."/>
            <person name="Chen E.-F."/>
            <person name="Sun J.-M."/>
        </authorList>
    </citation>
    <scope>NUCLEOTIDE SEQUENCE</scope>
    <source>
        <strain evidence="15">Adult_tree_wgs_1</strain>
        <tissue evidence="15">Leaves</tissue>
    </source>
</reference>
<proteinExistence type="inferred from homology"/>
<dbReference type="OrthoDB" id="206201at2759"/>
<dbReference type="CDD" id="cd04852">
    <property type="entry name" value="Peptidases_S8_3"/>
    <property type="match status" value="1"/>
</dbReference>
<evidence type="ECO:0000256" key="1">
    <source>
        <dbReference type="ARBA" id="ARBA00004613"/>
    </source>
</evidence>
<feature type="domain" description="Inhibitor I9" evidence="13">
    <location>
        <begin position="37"/>
        <end position="114"/>
    </location>
</feature>
<feature type="active site" description="Charge relay system" evidence="9 10">
    <location>
        <position position="543"/>
    </location>
</feature>
<keyword evidence="5 11" id="KW-0732">Signal</keyword>
<evidence type="ECO:0000256" key="11">
    <source>
        <dbReference type="SAM" id="SignalP"/>
    </source>
</evidence>
<dbReference type="FunFam" id="3.40.50.200:FF:000006">
    <property type="entry name" value="Subtilisin-like protease SBT1.5"/>
    <property type="match status" value="1"/>
</dbReference>
<dbReference type="PRINTS" id="PR00723">
    <property type="entry name" value="SUBTILISIN"/>
</dbReference>
<dbReference type="InterPro" id="IPR015500">
    <property type="entry name" value="Peptidase_S8_subtilisin-rel"/>
</dbReference>
<dbReference type="GO" id="GO:0005576">
    <property type="term" value="C:extracellular region"/>
    <property type="evidence" value="ECO:0007669"/>
    <property type="project" value="UniProtKB-SubCell"/>
</dbReference>
<feature type="chain" id="PRO_5032534143" evidence="11">
    <location>
        <begin position="31"/>
        <end position="768"/>
    </location>
</feature>
<evidence type="ECO:0000256" key="6">
    <source>
        <dbReference type="ARBA" id="ARBA00022801"/>
    </source>
</evidence>
<dbReference type="InterPro" id="IPR022398">
    <property type="entry name" value="Peptidase_S8_His-AS"/>
</dbReference>